<dbReference type="GO" id="GO:0005886">
    <property type="term" value="C:plasma membrane"/>
    <property type="evidence" value="ECO:0007669"/>
    <property type="project" value="UniProtKB-SubCell"/>
</dbReference>
<feature type="transmembrane region" description="Helical" evidence="9">
    <location>
        <begin position="442"/>
        <end position="462"/>
    </location>
</feature>
<evidence type="ECO:0000256" key="9">
    <source>
        <dbReference type="SAM" id="Phobius"/>
    </source>
</evidence>
<keyword evidence="11" id="KW-1185">Reference proteome</keyword>
<protein>
    <recommendedName>
        <fullName evidence="12">Amino acid transporter</fullName>
    </recommendedName>
</protein>
<dbReference type="KEGG" id="btab:109041324"/>
<evidence type="ECO:0000256" key="3">
    <source>
        <dbReference type="ARBA" id="ARBA00022448"/>
    </source>
</evidence>
<feature type="region of interest" description="Disordered" evidence="8">
    <location>
        <begin position="1"/>
        <end position="25"/>
    </location>
</feature>
<evidence type="ECO:0008006" key="12">
    <source>
        <dbReference type="Google" id="ProtNLM"/>
    </source>
</evidence>
<feature type="transmembrane region" description="Helical" evidence="9">
    <location>
        <begin position="309"/>
        <end position="335"/>
    </location>
</feature>
<feature type="transmembrane region" description="Helical" evidence="9">
    <location>
        <begin position="113"/>
        <end position="143"/>
    </location>
</feature>
<feature type="transmembrane region" description="Helical" evidence="9">
    <location>
        <begin position="36"/>
        <end position="56"/>
    </location>
</feature>
<evidence type="ECO:0000256" key="4">
    <source>
        <dbReference type="ARBA" id="ARBA00022475"/>
    </source>
</evidence>
<dbReference type="Gene3D" id="1.20.1740.10">
    <property type="entry name" value="Amino acid/polyamine transporter I"/>
    <property type="match status" value="1"/>
</dbReference>
<dbReference type="PIRSF" id="PIRSF006060">
    <property type="entry name" value="AA_transporter"/>
    <property type="match status" value="1"/>
</dbReference>
<reference evidence="10" key="1">
    <citation type="submission" date="2021-12" db="EMBL/GenBank/DDBJ databases">
        <authorList>
            <person name="King R."/>
        </authorList>
    </citation>
    <scope>NUCLEOTIDE SEQUENCE</scope>
</reference>
<feature type="transmembrane region" description="Helical" evidence="9">
    <location>
        <begin position="186"/>
        <end position="206"/>
    </location>
</feature>
<accession>A0A9P0AKZ6</accession>
<evidence type="ECO:0000313" key="10">
    <source>
        <dbReference type="EMBL" id="CAH0393815.1"/>
    </source>
</evidence>
<comment type="subcellular location">
    <subcellularLocation>
        <location evidence="1">Cell membrane</location>
        <topology evidence="1">Multi-pass membrane protein</topology>
    </subcellularLocation>
</comment>
<evidence type="ECO:0000256" key="5">
    <source>
        <dbReference type="ARBA" id="ARBA00022692"/>
    </source>
</evidence>
<feature type="transmembrane region" description="Helical" evidence="9">
    <location>
        <begin position="68"/>
        <end position="92"/>
    </location>
</feature>
<dbReference type="EMBL" id="OU963868">
    <property type="protein sequence ID" value="CAH0393815.1"/>
    <property type="molecule type" value="Genomic_DNA"/>
</dbReference>
<keyword evidence="3" id="KW-0813">Transport</keyword>
<evidence type="ECO:0000256" key="6">
    <source>
        <dbReference type="ARBA" id="ARBA00022989"/>
    </source>
</evidence>
<feature type="transmembrane region" description="Helical" evidence="9">
    <location>
        <begin position="258"/>
        <end position="283"/>
    </location>
</feature>
<evidence type="ECO:0000256" key="2">
    <source>
        <dbReference type="ARBA" id="ARBA00007040"/>
    </source>
</evidence>
<evidence type="ECO:0000256" key="8">
    <source>
        <dbReference type="SAM" id="MobiDB-lite"/>
    </source>
</evidence>
<keyword evidence="5 9" id="KW-0812">Transmembrane</keyword>
<dbReference type="AlphaFoldDB" id="A0A9P0AKZ6"/>
<keyword evidence="4" id="KW-1003">Cell membrane</keyword>
<feature type="transmembrane region" description="Helical" evidence="9">
    <location>
        <begin position="415"/>
        <end position="436"/>
    </location>
</feature>
<gene>
    <name evidence="10" type="ORF">BEMITA_LOCUS12176</name>
</gene>
<dbReference type="PANTHER" id="PTHR11785:SF240">
    <property type="entry name" value="LD25378P"/>
    <property type="match status" value="1"/>
</dbReference>
<name>A0A9P0AKZ6_BEMTA</name>
<comment type="similarity">
    <text evidence="2">Belongs to the amino acid-polyamine-organocation (APC) superfamily. L-type amino acid transporter (LAT) (TC 2.A.3.8) family.</text>
</comment>
<feature type="transmembrane region" description="Helical" evidence="9">
    <location>
        <begin position="356"/>
        <end position="374"/>
    </location>
</feature>
<dbReference type="FunFam" id="1.20.1740.10:FF:000003">
    <property type="entry name" value="Y+L amino acid transporter 1 isoform X1"/>
    <property type="match status" value="1"/>
</dbReference>
<sequence>MAEPGAAGAGTLNAPSSSAEARGSGVDGPVQLKKEIGLLDGVAIIVGVIVGAGIFVSPKGVIENAGSAGLGLIVWFLSGGLSMIGALCYAELGTMIPKSGGDYAYINEAFGPLPAFLFLWVALMVILPSSNAITALTFAQYILQPIWPDCEPPYLAVRLIAAVVVCLLTAINCYNVKWVTKVQNVFTLTKIFALMTIILSGLWLVVNGKTEKISRPFEGSNYDPGHLALSVYSGLFSFAGWNYLNFVTEELKNPYENLPKAICISLPLVTVVYLFTNVAYFVALTKDEILKSSAVAVTFANRLFGPMAWVMPLFVACSTFGGLNGAIFASARLFFVGARNGHLPKAIALINVKHSTPVPSLIFMCSVTLCQMLIKDIYSLITYTVFVEALLTLFSITGLLWLRVKRPNAQRPIKVNIILPLIFFVICSFLVVLPIFVTPVEVGVGLAFIFSGIPIYLIFIYWEQKPSWFRYIIDNFNLTCAKLFRCVLEDTVVETETKVS</sequence>
<feature type="transmembrane region" description="Helical" evidence="9">
    <location>
        <begin position="380"/>
        <end position="403"/>
    </location>
</feature>
<proteinExistence type="inferred from homology"/>
<evidence type="ECO:0000313" key="11">
    <source>
        <dbReference type="Proteomes" id="UP001152759"/>
    </source>
</evidence>
<dbReference type="InterPro" id="IPR002293">
    <property type="entry name" value="AA/rel_permease1"/>
</dbReference>
<dbReference type="Proteomes" id="UP001152759">
    <property type="component" value="Chromosome 7"/>
</dbReference>
<dbReference type="InterPro" id="IPR050598">
    <property type="entry name" value="AminoAcid_Transporter"/>
</dbReference>
<organism evidence="10 11">
    <name type="scientific">Bemisia tabaci</name>
    <name type="common">Sweetpotato whitefly</name>
    <name type="synonym">Aleurodes tabaci</name>
    <dbReference type="NCBI Taxonomy" id="7038"/>
    <lineage>
        <taxon>Eukaryota</taxon>
        <taxon>Metazoa</taxon>
        <taxon>Ecdysozoa</taxon>
        <taxon>Arthropoda</taxon>
        <taxon>Hexapoda</taxon>
        <taxon>Insecta</taxon>
        <taxon>Pterygota</taxon>
        <taxon>Neoptera</taxon>
        <taxon>Paraneoptera</taxon>
        <taxon>Hemiptera</taxon>
        <taxon>Sternorrhyncha</taxon>
        <taxon>Aleyrodoidea</taxon>
        <taxon>Aleyrodidae</taxon>
        <taxon>Aleyrodinae</taxon>
        <taxon>Bemisia</taxon>
    </lineage>
</organism>
<dbReference type="GO" id="GO:0015179">
    <property type="term" value="F:L-amino acid transmembrane transporter activity"/>
    <property type="evidence" value="ECO:0007669"/>
    <property type="project" value="TreeGrafter"/>
</dbReference>
<feature type="transmembrane region" description="Helical" evidence="9">
    <location>
        <begin position="155"/>
        <end position="174"/>
    </location>
</feature>
<dbReference type="OrthoDB" id="3257095at2759"/>
<feature type="transmembrane region" description="Helical" evidence="9">
    <location>
        <begin position="226"/>
        <end position="246"/>
    </location>
</feature>
<dbReference type="Pfam" id="PF13520">
    <property type="entry name" value="AA_permease_2"/>
    <property type="match status" value="1"/>
</dbReference>
<evidence type="ECO:0000256" key="1">
    <source>
        <dbReference type="ARBA" id="ARBA00004651"/>
    </source>
</evidence>
<keyword evidence="6 9" id="KW-1133">Transmembrane helix</keyword>
<dbReference type="PANTHER" id="PTHR11785">
    <property type="entry name" value="AMINO ACID TRANSPORTER"/>
    <property type="match status" value="1"/>
</dbReference>
<keyword evidence="7 9" id="KW-0472">Membrane</keyword>
<evidence type="ECO:0000256" key="7">
    <source>
        <dbReference type="ARBA" id="ARBA00023136"/>
    </source>
</evidence>